<dbReference type="AlphaFoldDB" id="A0A8T1W0L8"/>
<comment type="subcellular location">
    <subcellularLocation>
        <location evidence="1 5">Secreted</location>
    </subcellularLocation>
</comment>
<gene>
    <name evidence="6" type="ORF">PHYBOEH_008255</name>
</gene>
<dbReference type="GO" id="GO:0005576">
    <property type="term" value="C:extracellular region"/>
    <property type="evidence" value="ECO:0007669"/>
    <property type="project" value="UniProtKB-SubCell"/>
</dbReference>
<name>A0A8T1W0L8_9STRA</name>
<dbReference type="Pfam" id="PF16810">
    <property type="entry name" value="RXLR"/>
    <property type="match status" value="1"/>
</dbReference>
<feature type="signal peptide" evidence="5">
    <location>
        <begin position="1"/>
        <end position="22"/>
    </location>
</feature>
<keyword evidence="3 5" id="KW-0964">Secreted</keyword>
<protein>
    <recommendedName>
        <fullName evidence="5">RxLR effector protein</fullName>
    </recommendedName>
</protein>
<evidence type="ECO:0000313" key="6">
    <source>
        <dbReference type="EMBL" id="KAG7387372.1"/>
    </source>
</evidence>
<evidence type="ECO:0000256" key="1">
    <source>
        <dbReference type="ARBA" id="ARBA00004613"/>
    </source>
</evidence>
<sequence>MRAIFILPVAVATLLLASDVTAGGIQGLGHMKIDKVVMGGPVQSEAAQASALRQRFLRSHEETDADNEERVLNKSLMLRNEDHKMFIFQKWYDAGKSSMWAYDKLKIGTGEKYEKYRDLYNEYARFRLARNK</sequence>
<evidence type="ECO:0000313" key="7">
    <source>
        <dbReference type="Proteomes" id="UP000693981"/>
    </source>
</evidence>
<comment type="function">
    <text evidence="5">Effector that suppresses plant defense responses during pathogen infection.</text>
</comment>
<dbReference type="OrthoDB" id="145322at2759"/>
<keyword evidence="4 5" id="KW-0732">Signal</keyword>
<evidence type="ECO:0000256" key="3">
    <source>
        <dbReference type="ARBA" id="ARBA00022525"/>
    </source>
</evidence>
<comment type="similarity">
    <text evidence="2 5">Belongs to the RxLR effector family.</text>
</comment>
<evidence type="ECO:0000256" key="2">
    <source>
        <dbReference type="ARBA" id="ARBA00010400"/>
    </source>
</evidence>
<reference evidence="6" key="1">
    <citation type="submission" date="2021-02" db="EMBL/GenBank/DDBJ databases">
        <authorList>
            <person name="Palmer J.M."/>
        </authorList>
    </citation>
    <scope>NUCLEOTIDE SEQUENCE</scope>
    <source>
        <strain evidence="6">SCRP23</strain>
    </source>
</reference>
<evidence type="ECO:0000256" key="5">
    <source>
        <dbReference type="RuleBase" id="RU367124"/>
    </source>
</evidence>
<comment type="caution">
    <text evidence="6">The sequence shown here is derived from an EMBL/GenBank/DDBJ whole genome shotgun (WGS) entry which is preliminary data.</text>
</comment>
<dbReference type="Proteomes" id="UP000693981">
    <property type="component" value="Unassembled WGS sequence"/>
</dbReference>
<proteinExistence type="inferred from homology"/>
<dbReference type="InterPro" id="IPR031825">
    <property type="entry name" value="RXLR"/>
</dbReference>
<feature type="chain" id="PRO_5035965876" description="RxLR effector protein" evidence="5">
    <location>
        <begin position="23"/>
        <end position="132"/>
    </location>
</feature>
<evidence type="ECO:0000256" key="4">
    <source>
        <dbReference type="ARBA" id="ARBA00022729"/>
    </source>
</evidence>
<dbReference type="EMBL" id="JAGDFL010000477">
    <property type="protein sequence ID" value="KAG7387372.1"/>
    <property type="molecule type" value="Genomic_DNA"/>
</dbReference>
<comment type="domain">
    <text evidence="5">The RxLR-dEER motif acts to carry the protein into the host cell cytoplasm through binding to cell surface phosphatidylinositol-3-phosphate.</text>
</comment>
<organism evidence="6 7">
    <name type="scientific">Phytophthora boehmeriae</name>
    <dbReference type="NCBI Taxonomy" id="109152"/>
    <lineage>
        <taxon>Eukaryota</taxon>
        <taxon>Sar</taxon>
        <taxon>Stramenopiles</taxon>
        <taxon>Oomycota</taxon>
        <taxon>Peronosporomycetes</taxon>
        <taxon>Peronosporales</taxon>
        <taxon>Peronosporaceae</taxon>
        <taxon>Phytophthora</taxon>
    </lineage>
</organism>
<keyword evidence="7" id="KW-1185">Reference proteome</keyword>
<accession>A0A8T1W0L8</accession>